<accession>A0A8H6S3I0</accession>
<feature type="compositionally biased region" description="Pro residues" evidence="1">
    <location>
        <begin position="501"/>
        <end position="510"/>
    </location>
</feature>
<keyword evidence="4" id="KW-1185">Reference proteome</keyword>
<feature type="compositionally biased region" description="Polar residues" evidence="1">
    <location>
        <begin position="337"/>
        <end position="357"/>
    </location>
</feature>
<dbReference type="AlphaFoldDB" id="A0A8H6S3I0"/>
<reference evidence="3" key="1">
    <citation type="submission" date="2020-05" db="EMBL/GenBank/DDBJ databases">
        <title>Mycena genomes resolve the evolution of fungal bioluminescence.</title>
        <authorList>
            <person name="Tsai I.J."/>
        </authorList>
    </citation>
    <scope>NUCLEOTIDE SEQUENCE</scope>
    <source>
        <strain evidence="3">171206Taipei</strain>
    </source>
</reference>
<feature type="compositionally biased region" description="Basic and acidic residues" evidence="1">
    <location>
        <begin position="480"/>
        <end position="491"/>
    </location>
</feature>
<keyword evidence="2" id="KW-0472">Membrane</keyword>
<feature type="region of interest" description="Disordered" evidence="1">
    <location>
        <begin position="275"/>
        <end position="294"/>
    </location>
</feature>
<proteinExistence type="predicted"/>
<dbReference type="OrthoDB" id="3131698at2759"/>
<evidence type="ECO:0000313" key="4">
    <source>
        <dbReference type="Proteomes" id="UP000636479"/>
    </source>
</evidence>
<dbReference type="RefSeq" id="XP_037214299.1">
    <property type="nucleotide sequence ID" value="XM_037369093.1"/>
</dbReference>
<dbReference type="GeneID" id="59351609"/>
<dbReference type="EMBL" id="JACAZF010000013">
    <property type="protein sequence ID" value="KAF7291177.1"/>
    <property type="molecule type" value="Genomic_DNA"/>
</dbReference>
<feature type="transmembrane region" description="Helical" evidence="2">
    <location>
        <begin position="98"/>
        <end position="121"/>
    </location>
</feature>
<keyword evidence="2" id="KW-0812">Transmembrane</keyword>
<feature type="compositionally biased region" description="Low complexity" evidence="1">
    <location>
        <begin position="223"/>
        <end position="262"/>
    </location>
</feature>
<feature type="compositionally biased region" description="Low complexity" evidence="1">
    <location>
        <begin position="383"/>
        <end position="408"/>
    </location>
</feature>
<feature type="region of interest" description="Disordered" evidence="1">
    <location>
        <begin position="71"/>
        <end position="91"/>
    </location>
</feature>
<organism evidence="3 4">
    <name type="scientific">Mycena indigotica</name>
    <dbReference type="NCBI Taxonomy" id="2126181"/>
    <lineage>
        <taxon>Eukaryota</taxon>
        <taxon>Fungi</taxon>
        <taxon>Dikarya</taxon>
        <taxon>Basidiomycota</taxon>
        <taxon>Agaricomycotina</taxon>
        <taxon>Agaricomycetes</taxon>
        <taxon>Agaricomycetidae</taxon>
        <taxon>Agaricales</taxon>
        <taxon>Marasmiineae</taxon>
        <taxon>Mycenaceae</taxon>
        <taxon>Mycena</taxon>
    </lineage>
</organism>
<evidence type="ECO:0000256" key="2">
    <source>
        <dbReference type="SAM" id="Phobius"/>
    </source>
</evidence>
<dbReference type="Proteomes" id="UP000636479">
    <property type="component" value="Unassembled WGS sequence"/>
</dbReference>
<comment type="caution">
    <text evidence="3">The sequence shown here is derived from an EMBL/GenBank/DDBJ whole genome shotgun (WGS) entry which is preliminary data.</text>
</comment>
<gene>
    <name evidence="3" type="ORF">MIND_01261000</name>
</gene>
<feature type="region of interest" description="Disordered" evidence="1">
    <location>
        <begin position="333"/>
        <end position="357"/>
    </location>
</feature>
<feature type="region of interest" description="Disordered" evidence="1">
    <location>
        <begin position="545"/>
        <end position="572"/>
    </location>
</feature>
<feature type="region of interest" description="Disordered" evidence="1">
    <location>
        <begin position="371"/>
        <end position="511"/>
    </location>
</feature>
<protein>
    <submittedName>
        <fullName evidence="3">Uncharacterized protein</fullName>
    </submittedName>
</protein>
<feature type="region of interest" description="Disordered" evidence="1">
    <location>
        <begin position="202"/>
        <end position="265"/>
    </location>
</feature>
<feature type="compositionally biased region" description="Low complexity" evidence="1">
    <location>
        <begin position="81"/>
        <end position="91"/>
    </location>
</feature>
<evidence type="ECO:0000313" key="3">
    <source>
        <dbReference type="EMBL" id="KAF7291177.1"/>
    </source>
</evidence>
<evidence type="ECO:0000256" key="1">
    <source>
        <dbReference type="SAM" id="MobiDB-lite"/>
    </source>
</evidence>
<sequence length="572" mass="61674">MVERNDLEHTHLLMSILSRFAIFPSSAAGEPSSPSTLTQPQTSPLHSMQAFASASAPNLSKVMLNLRRRNSTTIGGVPAPSRSRLTSRSSSNVAESPALLASVIVGVVLVVLVMGLIFSFVRTQRRKKQVIVDAEKGHSRLLPSSVGQIQVKTTRTGTIDTQTTGRTVLDITMPSNGVAAFSASTGMPVPPRGNAFRTIVNKELPPPPIIHRPSLPQLRIKETPTQSGTSSTSPSALRRTQSQSTNTHTNTHSSPSDPSSPSDIHHVQRLQRGLSFIPRTAGNTESRPASRSSLGTMTTMMTLHLSSATAALANPGPSPSRPVSMAIARRATLPNLRRTQSQSTGTNSHSSPTSSNEIQHVQRLVKGLSFAPKASPGMPARPASRSSLGTLATLGTTTRSRRTSANSGLAMRERTRSMGEASIPALPNPHPFLQLDLSSRVESRKSGARKHNGTLWSPEPSPRWPISFSDAQAEQPAEDVSTRDDAERSEYDEPIQVPAPSFLPPSPVEPTPKRAIRTLPPLPQKGPWAYGVVWDVEAQRWRRSRSMLRQGNMRPGGGRPKSTRTTRMPIGQ</sequence>
<name>A0A8H6S3I0_9AGAR</name>
<keyword evidence="2" id="KW-1133">Transmembrane helix</keyword>